<reference evidence="2 3" key="1">
    <citation type="submission" date="2017-06" db="EMBL/GenBank/DDBJ databases">
        <title>Comparative genomic analysis of Ambrosia Fusariam Clade fungi.</title>
        <authorList>
            <person name="Stajich J.E."/>
            <person name="Carrillo J."/>
            <person name="Kijimoto T."/>
            <person name="Eskalen A."/>
            <person name="O'Donnell K."/>
            <person name="Kasson M."/>
        </authorList>
    </citation>
    <scope>NUCLEOTIDE SEQUENCE [LARGE SCALE GENOMIC DNA]</scope>
    <source>
        <strain evidence="2 3">NRRL62579</strain>
    </source>
</reference>
<accession>A0A428U1K6</accession>
<organism evidence="2 3">
    <name type="scientific">Fusarium oligoseptatum</name>
    <dbReference type="NCBI Taxonomy" id="2604345"/>
    <lineage>
        <taxon>Eukaryota</taxon>
        <taxon>Fungi</taxon>
        <taxon>Dikarya</taxon>
        <taxon>Ascomycota</taxon>
        <taxon>Pezizomycotina</taxon>
        <taxon>Sordariomycetes</taxon>
        <taxon>Hypocreomycetidae</taxon>
        <taxon>Hypocreales</taxon>
        <taxon>Nectriaceae</taxon>
        <taxon>Fusarium</taxon>
        <taxon>Fusarium solani species complex</taxon>
    </lineage>
</organism>
<comment type="caution">
    <text evidence="2">The sequence shown here is derived from an EMBL/GenBank/DDBJ whole genome shotgun (WGS) entry which is preliminary data.</text>
</comment>
<gene>
    <name evidence="2" type="ORF">CEP52_004871</name>
</gene>
<evidence type="ECO:0000256" key="1">
    <source>
        <dbReference type="SAM" id="MobiDB-lite"/>
    </source>
</evidence>
<name>A0A428U1K6_9HYPO</name>
<dbReference type="Proteomes" id="UP000287144">
    <property type="component" value="Unassembled WGS sequence"/>
</dbReference>
<evidence type="ECO:0008006" key="4">
    <source>
        <dbReference type="Google" id="ProtNLM"/>
    </source>
</evidence>
<feature type="region of interest" description="Disordered" evidence="1">
    <location>
        <begin position="462"/>
        <end position="500"/>
    </location>
</feature>
<dbReference type="AlphaFoldDB" id="A0A428U1K6"/>
<proteinExistence type="predicted"/>
<evidence type="ECO:0000313" key="2">
    <source>
        <dbReference type="EMBL" id="RSM08145.1"/>
    </source>
</evidence>
<sequence>MPNNYVSSVFTTIWPNKNARFGARSQALEQMLLLWAKHSGVDARKGMSLDDRLKDHPDLKATFIGLLELIEQKMTQALSSPDEHGDAETASPTMPRTDENVDPEEFLIKQKWRSYKGNTWETVGAAVDMLIELTAMIRKSTVRNSGLPTHFHRPDDYFAGYAKLLARNWFKDARRSLTDQLGDSVFHEEKISYPGAHPIPVPAEPKAAPLAIPRVERLKQTTPRIEFSTPTTPIIADLAPSSTNLSQVNRVKLEQRRRKVTALSGVTEGSVSIEETGFSYMYPEPPTLGEMRRYGVCPYCSGFLSASKLTKEAWRKHLHEDLQPYVCISEKCRDPAQFFTNSEQWLQHMDKFHSRDWTQKVHMRTWYCDREHERLEFKRESELQKHLSHDHGSLSEAHVSALVRRNWGVGCREAHVCPLCESTPNNIVPLMNDKDKATILFRHIGDHLKSLALFSLPSLNTGPASNGQDPSSGAQIPTNDDTKSDSTGKGQGVGQADEDLVGRLTFNDDPHTLMDSIGSEATEKGLASDVPSDVNAALEWEFVSSEQRGPEVDPVLEDLRVRHEQSQLATITPRRRATLLEQLLGTAAESVFDHIPQHFYPNGITDSLITKEAIISELPIESTSQAQHQEELEELVDFISLSAKKLFAITILTKISRELLQQRIRAFWIRRITDRDLPLLESKFRWEGRHTITFNPQVLEYNFEPETILPFTEKGSETGHDEFMDVTKFRIHENHVKKQAMDPSGPYYVGVKKSDRNLQLAAAPYSHQANILSRMNELNHKHIVYFLAAFRRGWGSEGLTGDRHCFSDIWSMGCIMLEFLIWLMYGVVDLIVQEWMDHMAADPVCKARTTALGELLDLISTRLLVTELPQAAELTATTIFSPVNQVHRCTPGQLEWSMRSILDEDKNESYWLPGEPNPPPGTGDIDLDSADSDIYPFPMDID</sequence>
<evidence type="ECO:0000313" key="3">
    <source>
        <dbReference type="Proteomes" id="UP000287144"/>
    </source>
</evidence>
<dbReference type="PANTHER" id="PTHR35391">
    <property type="entry name" value="C2H2-TYPE DOMAIN-CONTAINING PROTEIN-RELATED"/>
    <property type="match status" value="1"/>
</dbReference>
<feature type="compositionally biased region" description="Polar residues" evidence="1">
    <location>
        <begin position="462"/>
        <end position="479"/>
    </location>
</feature>
<feature type="region of interest" description="Disordered" evidence="1">
    <location>
        <begin position="77"/>
        <end position="101"/>
    </location>
</feature>
<dbReference type="PANTHER" id="PTHR35391:SF5">
    <property type="entry name" value="DUF6590 DOMAIN-CONTAINING PROTEIN"/>
    <property type="match status" value="1"/>
</dbReference>
<keyword evidence="3" id="KW-1185">Reference proteome</keyword>
<dbReference type="STRING" id="1325735.A0A428U1K6"/>
<dbReference type="EMBL" id="NKCK01000036">
    <property type="protein sequence ID" value="RSM08145.1"/>
    <property type="molecule type" value="Genomic_DNA"/>
</dbReference>
<protein>
    <recommendedName>
        <fullName evidence="4">Protein kinase domain-containing protein</fullName>
    </recommendedName>
</protein>